<proteinExistence type="predicted"/>
<organism evidence="1 2">
    <name type="scientific">Erythrobacter aureus</name>
    <dbReference type="NCBI Taxonomy" id="2182384"/>
    <lineage>
        <taxon>Bacteria</taxon>
        <taxon>Pseudomonadati</taxon>
        <taxon>Pseudomonadota</taxon>
        <taxon>Alphaproteobacteria</taxon>
        <taxon>Sphingomonadales</taxon>
        <taxon>Erythrobacteraceae</taxon>
        <taxon>Erythrobacter/Porphyrobacter group</taxon>
        <taxon>Erythrobacter</taxon>
    </lineage>
</organism>
<dbReference type="EMBL" id="CP031358">
    <property type="protein sequence ID" value="AXK43987.1"/>
    <property type="molecule type" value="Genomic_DNA"/>
</dbReference>
<keyword evidence="1" id="KW-0614">Plasmid</keyword>
<gene>
    <name evidence="1" type="ORF">DVR09_16160</name>
</gene>
<keyword evidence="2" id="KW-1185">Reference proteome</keyword>
<dbReference type="RefSeq" id="WP_115418300.1">
    <property type="nucleotide sequence ID" value="NZ_CP031358.1"/>
</dbReference>
<reference evidence="1 2" key="1">
    <citation type="submission" date="2018-07" db="EMBL/GenBank/DDBJ databases">
        <title>Genome sequence of Erythrobacter strain YH-07, an antagonistic bacterium isolated from Yellow Sea.</title>
        <authorList>
            <person name="Tang T."/>
            <person name="Liu Q."/>
            <person name="Sun X."/>
        </authorList>
    </citation>
    <scope>NUCLEOTIDE SEQUENCE [LARGE SCALE GENOMIC DNA]</scope>
    <source>
        <strain evidence="1 2">YH-07</strain>
        <plasmid evidence="1 2">unnamed</plasmid>
    </source>
</reference>
<name>A0A345YJ85_9SPHN</name>
<evidence type="ECO:0000313" key="1">
    <source>
        <dbReference type="EMBL" id="AXK43987.1"/>
    </source>
</evidence>
<dbReference type="AlphaFoldDB" id="A0A345YJ85"/>
<sequence>MRHETVEASKPTKRRSRIVEVEGRKFRLRPYWHYLGAIEDGTYAGYHRFQGRTSKDASLDSVMVSPRSLDDPRCDVIRGGGVNGDAMIAEAVETKH</sequence>
<dbReference type="KEGG" id="err:DVR09_16160"/>
<accession>A0A345YJ85</accession>
<evidence type="ECO:0000313" key="2">
    <source>
        <dbReference type="Proteomes" id="UP000254508"/>
    </source>
</evidence>
<dbReference type="Proteomes" id="UP000254508">
    <property type="component" value="Plasmid unnamed"/>
</dbReference>
<geneLocation type="plasmid" evidence="1 2">
    <name>unnamed</name>
</geneLocation>
<protein>
    <submittedName>
        <fullName evidence="1">Uncharacterized protein</fullName>
    </submittedName>
</protein>